<evidence type="ECO:0000259" key="3">
    <source>
        <dbReference type="PROSITE" id="PS51819"/>
    </source>
</evidence>
<dbReference type="PROSITE" id="PS51819">
    <property type="entry name" value="VOC"/>
    <property type="match status" value="2"/>
</dbReference>
<dbReference type="SUPFAM" id="SSF54593">
    <property type="entry name" value="Glyoxalase/Bleomycin resistance protein/Dihydroxybiphenyl dioxygenase"/>
    <property type="match status" value="2"/>
</dbReference>
<dbReference type="Gene3D" id="3.10.180.10">
    <property type="entry name" value="2,3-Dihydroxybiphenyl 1,2-Dioxygenase, domain 1"/>
    <property type="match status" value="2"/>
</dbReference>
<protein>
    <recommendedName>
        <fullName evidence="3">VOC domain-containing protein</fullName>
    </recommendedName>
</protein>
<dbReference type="CDD" id="cd06587">
    <property type="entry name" value="VOC"/>
    <property type="match status" value="1"/>
</dbReference>
<evidence type="ECO:0000313" key="4">
    <source>
        <dbReference type="EMBL" id="TSB01839.1"/>
    </source>
</evidence>
<dbReference type="GO" id="GO:0046872">
    <property type="term" value="F:metal ion binding"/>
    <property type="evidence" value="ECO:0007669"/>
    <property type="project" value="UniProtKB-KW"/>
</dbReference>
<feature type="signal peptide" evidence="2">
    <location>
        <begin position="1"/>
        <end position="22"/>
    </location>
</feature>
<dbReference type="Proteomes" id="UP000320160">
    <property type="component" value="Unassembled WGS sequence"/>
</dbReference>
<dbReference type="EMBL" id="VKKU01000002">
    <property type="protein sequence ID" value="TSB01839.1"/>
    <property type="molecule type" value="Genomic_DNA"/>
</dbReference>
<dbReference type="InterPro" id="IPR029068">
    <property type="entry name" value="Glyas_Bleomycin-R_OHBP_Dase"/>
</dbReference>
<dbReference type="PANTHER" id="PTHR43048">
    <property type="entry name" value="METHYLMALONYL-COA EPIMERASE"/>
    <property type="match status" value="1"/>
</dbReference>
<comment type="caution">
    <text evidence="4">The sequence shown here is derived from an EMBL/GenBank/DDBJ whole genome shotgun (WGS) entry which is preliminary data.</text>
</comment>
<sequence length="344" mass="37682">MTKLRFKIVALATLLCAGAAQAQGSGDGKAGLDGPHLGLHHAAMTVSDIDATIAFYSKAVPYKAVRRFKVNGSVFPAALLSRPYKQVEIAIIAMPTGFIQLMDFEPGKAGVANPRPVIGPGYTHICFQSASKDPAIFRFMAAGLSIISRFDAKDGVDLGGYGVRYSYGRDPDGIMIENESLDAPKRREAAWITHIANVVHDRDKMLEFYTRLLGRKTHRTMEQENNSKLDAVGGLYNSKIKGGWFTVGNMDIEVWEFARPKTPLRSGRQKLDEIGYNSFGLEVTDLKAEKRRLKAQKIPLVGGTVSLDGWRVQYGVDPEGNLFSVQENLSSDQSLSVMGLPKNS</sequence>
<dbReference type="Pfam" id="PF00903">
    <property type="entry name" value="Glyoxalase"/>
    <property type="match status" value="1"/>
</dbReference>
<dbReference type="OrthoDB" id="9795618at2"/>
<dbReference type="GO" id="GO:0004493">
    <property type="term" value="F:methylmalonyl-CoA epimerase activity"/>
    <property type="evidence" value="ECO:0007669"/>
    <property type="project" value="TreeGrafter"/>
</dbReference>
<evidence type="ECO:0000256" key="1">
    <source>
        <dbReference type="ARBA" id="ARBA00022723"/>
    </source>
</evidence>
<feature type="domain" description="VOC" evidence="3">
    <location>
        <begin position="38"/>
        <end position="181"/>
    </location>
</feature>
<dbReference type="InterPro" id="IPR051785">
    <property type="entry name" value="MMCE/EMCE_epimerase"/>
</dbReference>
<dbReference type="Pfam" id="PF13669">
    <property type="entry name" value="Glyoxalase_4"/>
    <property type="match status" value="1"/>
</dbReference>
<evidence type="ECO:0000256" key="2">
    <source>
        <dbReference type="SAM" id="SignalP"/>
    </source>
</evidence>
<proteinExistence type="predicted"/>
<dbReference type="InterPro" id="IPR037523">
    <property type="entry name" value="VOC_core"/>
</dbReference>
<keyword evidence="2" id="KW-0732">Signal</keyword>
<keyword evidence="1" id="KW-0479">Metal-binding</keyword>
<organism evidence="4 5">
    <name type="scientific">Sphingorhabdus contaminans</name>
    <dbReference type="NCBI Taxonomy" id="1343899"/>
    <lineage>
        <taxon>Bacteria</taxon>
        <taxon>Pseudomonadati</taxon>
        <taxon>Pseudomonadota</taxon>
        <taxon>Alphaproteobacteria</taxon>
        <taxon>Sphingomonadales</taxon>
        <taxon>Sphingomonadaceae</taxon>
        <taxon>Sphingorhabdus</taxon>
    </lineage>
</organism>
<evidence type="ECO:0000313" key="5">
    <source>
        <dbReference type="Proteomes" id="UP000320160"/>
    </source>
</evidence>
<feature type="domain" description="VOC" evidence="3">
    <location>
        <begin position="191"/>
        <end position="328"/>
    </location>
</feature>
<name>A0A553WAX3_9SPHN</name>
<dbReference type="InterPro" id="IPR004360">
    <property type="entry name" value="Glyas_Fos-R_dOase_dom"/>
</dbReference>
<reference evidence="4 5" key="1">
    <citation type="submission" date="2019-07" db="EMBL/GenBank/DDBJ databases">
        <authorList>
            <person name="Park M."/>
        </authorList>
    </citation>
    <scope>NUCLEOTIDE SEQUENCE [LARGE SCALE GENOMIC DNA]</scope>
    <source>
        <strain evidence="4 5">KCTC32445</strain>
    </source>
</reference>
<dbReference type="GO" id="GO:0046491">
    <property type="term" value="P:L-methylmalonyl-CoA metabolic process"/>
    <property type="evidence" value="ECO:0007669"/>
    <property type="project" value="TreeGrafter"/>
</dbReference>
<dbReference type="AlphaFoldDB" id="A0A553WAX3"/>
<gene>
    <name evidence="4" type="ORF">FOM92_11780</name>
</gene>
<dbReference type="RefSeq" id="WP_143777059.1">
    <property type="nucleotide sequence ID" value="NZ_VKKU01000002.1"/>
</dbReference>
<keyword evidence="5" id="KW-1185">Reference proteome</keyword>
<feature type="chain" id="PRO_5022059891" description="VOC domain-containing protein" evidence="2">
    <location>
        <begin position="23"/>
        <end position="344"/>
    </location>
</feature>
<accession>A0A553WAX3</accession>
<dbReference type="PANTHER" id="PTHR43048:SF5">
    <property type="entry name" value="BLR5325 PROTEIN"/>
    <property type="match status" value="1"/>
</dbReference>